<name>A0A6J7QXJ4_9ZZZZ</name>
<reference evidence="6" key="1">
    <citation type="submission" date="2020-05" db="EMBL/GenBank/DDBJ databases">
        <authorList>
            <person name="Chiriac C."/>
            <person name="Salcher M."/>
            <person name="Ghai R."/>
            <person name="Kavagutti S V."/>
        </authorList>
    </citation>
    <scope>NUCLEOTIDE SEQUENCE</scope>
</reference>
<dbReference type="GO" id="GO:0016020">
    <property type="term" value="C:membrane"/>
    <property type="evidence" value="ECO:0007669"/>
    <property type="project" value="UniProtKB-SubCell"/>
</dbReference>
<dbReference type="InterPro" id="IPR045214">
    <property type="entry name" value="Surf1/Surf4"/>
</dbReference>
<evidence type="ECO:0000256" key="3">
    <source>
        <dbReference type="ARBA" id="ARBA00022989"/>
    </source>
</evidence>
<dbReference type="PROSITE" id="PS50895">
    <property type="entry name" value="SURF1"/>
    <property type="match status" value="1"/>
</dbReference>
<evidence type="ECO:0000256" key="1">
    <source>
        <dbReference type="ARBA" id="ARBA00004370"/>
    </source>
</evidence>
<dbReference type="EMBL" id="CAFBOZ010000295">
    <property type="protein sequence ID" value="CAB5021436.1"/>
    <property type="molecule type" value="Genomic_DNA"/>
</dbReference>
<keyword evidence="4 5" id="KW-0472">Membrane</keyword>
<sequence length="262" mass="27835">MYRFLLQGKWIALTLLMVVVAPLSVVAADWQFNRWESRKSLNALVVANSLGPPQPIAALVAEGGVVDPAREWRQVTATGRYLQDQSLLVRRQVVNGRTGFIVVTPLATDDGRVVVIERGWIAQAVSGSIVVPPAAPSGTVTVTGRLRPAVQGSGPMRPDDLPPQQVNWVDPLALAAAASLPGYDAFVEQIGSTPSDSALLTSRPAPEMSEGSHLSYVGQWALIGLASIVIWVIVVRREAQHLRAEREAAAASDGSPAARASG</sequence>
<keyword evidence="3 5" id="KW-1133">Transmembrane helix</keyword>
<dbReference type="AlphaFoldDB" id="A0A6J7QXJ4"/>
<comment type="subcellular location">
    <subcellularLocation>
        <location evidence="1">Membrane</location>
    </subcellularLocation>
</comment>
<dbReference type="CDD" id="cd06662">
    <property type="entry name" value="SURF1"/>
    <property type="match status" value="1"/>
</dbReference>
<proteinExistence type="predicted"/>
<protein>
    <submittedName>
        <fullName evidence="6">Unannotated protein</fullName>
    </submittedName>
</protein>
<evidence type="ECO:0000256" key="4">
    <source>
        <dbReference type="ARBA" id="ARBA00023136"/>
    </source>
</evidence>
<dbReference type="PANTHER" id="PTHR23427:SF2">
    <property type="entry name" value="SURFEIT LOCUS PROTEIN 1"/>
    <property type="match status" value="1"/>
</dbReference>
<organism evidence="6">
    <name type="scientific">freshwater metagenome</name>
    <dbReference type="NCBI Taxonomy" id="449393"/>
    <lineage>
        <taxon>unclassified sequences</taxon>
        <taxon>metagenomes</taxon>
        <taxon>ecological metagenomes</taxon>
    </lineage>
</organism>
<gene>
    <name evidence="6" type="ORF">UFOPK3992_01737</name>
</gene>
<dbReference type="InterPro" id="IPR002994">
    <property type="entry name" value="Surf1/Shy1"/>
</dbReference>
<evidence type="ECO:0000256" key="5">
    <source>
        <dbReference type="SAM" id="Phobius"/>
    </source>
</evidence>
<dbReference type="Pfam" id="PF02104">
    <property type="entry name" value="SURF1"/>
    <property type="match status" value="1"/>
</dbReference>
<accession>A0A6J7QXJ4</accession>
<dbReference type="PANTHER" id="PTHR23427">
    <property type="entry name" value="SURFEIT LOCUS PROTEIN"/>
    <property type="match status" value="1"/>
</dbReference>
<evidence type="ECO:0000256" key="2">
    <source>
        <dbReference type="ARBA" id="ARBA00022692"/>
    </source>
</evidence>
<evidence type="ECO:0000313" key="6">
    <source>
        <dbReference type="EMBL" id="CAB5021436.1"/>
    </source>
</evidence>
<feature type="transmembrane region" description="Helical" evidence="5">
    <location>
        <begin position="216"/>
        <end position="235"/>
    </location>
</feature>
<keyword evidence="2 5" id="KW-0812">Transmembrane</keyword>